<reference evidence="5 6" key="1">
    <citation type="journal article" date="2021" name="PeerJ">
        <title>Analysis of 44 Vibrio anguillarum genomes reveals high genetic diversity.</title>
        <authorList>
            <person name="Hansen M.J."/>
            <person name="Dalsgaard I."/>
        </authorList>
    </citation>
    <scope>NUCLEOTIDE SEQUENCE [LARGE SCALE GENOMIC DNA]</scope>
    <source>
        <strain evidence="5 6">17-16730-2A</strain>
    </source>
</reference>
<evidence type="ECO:0000259" key="4">
    <source>
        <dbReference type="PROSITE" id="PS01358"/>
    </source>
</evidence>
<dbReference type="EMBL" id="RDOM01000003">
    <property type="protein sequence ID" value="MBF4270670.1"/>
    <property type="molecule type" value="Genomic_DNA"/>
</dbReference>
<evidence type="ECO:0000256" key="1">
    <source>
        <dbReference type="ARBA" id="ARBA00022723"/>
    </source>
</evidence>
<dbReference type="InterPro" id="IPR038236">
    <property type="entry name" value="GlpG_N_sf"/>
</dbReference>
<protein>
    <submittedName>
        <fullName evidence="5">DUF2007 domain-containing protein</fullName>
    </submittedName>
</protein>
<dbReference type="PROSITE" id="PS01358">
    <property type="entry name" value="ZF_RANBP2_1"/>
    <property type="match status" value="1"/>
</dbReference>
<dbReference type="GeneID" id="83860422"/>
<feature type="domain" description="RanBP2-type" evidence="4">
    <location>
        <begin position="80"/>
        <end position="99"/>
    </location>
</feature>
<evidence type="ECO:0000256" key="2">
    <source>
        <dbReference type="ARBA" id="ARBA00022771"/>
    </source>
</evidence>
<evidence type="ECO:0000313" key="5">
    <source>
        <dbReference type="EMBL" id="MBF4270670.1"/>
    </source>
</evidence>
<dbReference type="Gene3D" id="3.30.70.2350">
    <property type="match status" value="1"/>
</dbReference>
<dbReference type="Pfam" id="PF09413">
    <property type="entry name" value="DUF2007"/>
    <property type="match status" value="1"/>
</dbReference>
<sequence>MMKICVSNHPIEAYIVCQYLQQFNIRCEVRGDNLYGLGGELPFSEETLPYIWLLDETQIAEAQAQLLAYQIEEINEEPNWVCGQCNEENGPQFAACWYCGCLDSD</sequence>
<dbReference type="RefSeq" id="WP_013857075.1">
    <property type="nucleotide sequence ID" value="NZ_CP011466.1"/>
</dbReference>
<dbReference type="InterPro" id="IPR018551">
    <property type="entry name" value="DUF2007"/>
</dbReference>
<evidence type="ECO:0000256" key="3">
    <source>
        <dbReference type="ARBA" id="ARBA00022833"/>
    </source>
</evidence>
<proteinExistence type="predicted"/>
<gene>
    <name evidence="5" type="ORF">EAY07_01135</name>
</gene>
<evidence type="ECO:0000313" key="6">
    <source>
        <dbReference type="Proteomes" id="UP000722957"/>
    </source>
</evidence>
<dbReference type="GO" id="GO:0008270">
    <property type="term" value="F:zinc ion binding"/>
    <property type="evidence" value="ECO:0007669"/>
    <property type="project" value="UniProtKB-KW"/>
</dbReference>
<keyword evidence="3" id="KW-0862">Zinc</keyword>
<accession>A0A241NFD4</accession>
<organism evidence="5 6">
    <name type="scientific">Vibrio anguillarum</name>
    <name type="common">Listonella anguillarum</name>
    <dbReference type="NCBI Taxonomy" id="55601"/>
    <lineage>
        <taxon>Bacteria</taxon>
        <taxon>Pseudomonadati</taxon>
        <taxon>Pseudomonadota</taxon>
        <taxon>Gammaproteobacteria</taxon>
        <taxon>Vibrionales</taxon>
        <taxon>Vibrionaceae</taxon>
        <taxon>Vibrio</taxon>
    </lineage>
</organism>
<dbReference type="InterPro" id="IPR001876">
    <property type="entry name" value="Znf_RanBP2"/>
</dbReference>
<keyword evidence="1" id="KW-0479">Metal-binding</keyword>
<comment type="caution">
    <text evidence="5">The sequence shown here is derived from an EMBL/GenBank/DDBJ whole genome shotgun (WGS) entry which is preliminary data.</text>
</comment>
<keyword evidence="2" id="KW-0863">Zinc-finger</keyword>
<dbReference type="AlphaFoldDB" id="A0A241NFD4"/>
<name>A0A241NFD4_VIBAN</name>
<dbReference type="Proteomes" id="UP000722957">
    <property type="component" value="Unassembled WGS sequence"/>
</dbReference>
<dbReference type="SMR" id="A0A241NFD4"/>